<dbReference type="EMBL" id="JBIRWE010000003">
    <property type="protein sequence ID" value="MFI1964611.1"/>
    <property type="molecule type" value="Genomic_DNA"/>
</dbReference>
<organism evidence="2 3">
    <name type="scientific">Streptomyces pathocidini</name>
    <dbReference type="NCBI Taxonomy" id="1650571"/>
    <lineage>
        <taxon>Bacteria</taxon>
        <taxon>Bacillati</taxon>
        <taxon>Actinomycetota</taxon>
        <taxon>Actinomycetes</taxon>
        <taxon>Kitasatosporales</taxon>
        <taxon>Streptomycetaceae</taxon>
        <taxon>Streptomyces</taxon>
    </lineage>
</organism>
<dbReference type="RefSeq" id="WP_157859162.1">
    <property type="nucleotide sequence ID" value="NZ_JBIRWE010000003.1"/>
</dbReference>
<evidence type="ECO:0000256" key="1">
    <source>
        <dbReference type="SAM" id="MobiDB-lite"/>
    </source>
</evidence>
<accession>A0ABW7USB4</accession>
<protein>
    <submittedName>
        <fullName evidence="2">Uncharacterized protein</fullName>
    </submittedName>
</protein>
<keyword evidence="3" id="KW-1185">Reference proteome</keyword>
<comment type="caution">
    <text evidence="2">The sequence shown here is derived from an EMBL/GenBank/DDBJ whole genome shotgun (WGS) entry which is preliminary data.</text>
</comment>
<feature type="region of interest" description="Disordered" evidence="1">
    <location>
        <begin position="1"/>
        <end position="20"/>
    </location>
</feature>
<evidence type="ECO:0000313" key="3">
    <source>
        <dbReference type="Proteomes" id="UP001611548"/>
    </source>
</evidence>
<reference evidence="2 3" key="1">
    <citation type="submission" date="2024-10" db="EMBL/GenBank/DDBJ databases">
        <title>The Natural Products Discovery Center: Release of the First 8490 Sequenced Strains for Exploring Actinobacteria Biosynthetic Diversity.</title>
        <authorList>
            <person name="Kalkreuter E."/>
            <person name="Kautsar S.A."/>
            <person name="Yang D."/>
            <person name="Bader C.D."/>
            <person name="Teijaro C.N."/>
            <person name="Fluegel L."/>
            <person name="Davis C.M."/>
            <person name="Simpson J.R."/>
            <person name="Lauterbach L."/>
            <person name="Steele A.D."/>
            <person name="Gui C."/>
            <person name="Meng S."/>
            <person name="Li G."/>
            <person name="Viehrig K."/>
            <person name="Ye F."/>
            <person name="Su P."/>
            <person name="Kiefer A.F."/>
            <person name="Nichols A."/>
            <person name="Cepeda A.J."/>
            <person name="Yan W."/>
            <person name="Fan B."/>
            <person name="Jiang Y."/>
            <person name="Adhikari A."/>
            <person name="Zheng C.-J."/>
            <person name="Schuster L."/>
            <person name="Cowan T.M."/>
            <person name="Smanski M.J."/>
            <person name="Chevrette M.G."/>
            <person name="De Carvalho L.P.S."/>
            <person name="Shen B."/>
        </authorList>
    </citation>
    <scope>NUCLEOTIDE SEQUENCE [LARGE SCALE GENOMIC DNA]</scope>
    <source>
        <strain evidence="2 3">NPDC020327</strain>
    </source>
</reference>
<evidence type="ECO:0000313" key="2">
    <source>
        <dbReference type="EMBL" id="MFI1964611.1"/>
    </source>
</evidence>
<dbReference type="Proteomes" id="UP001611548">
    <property type="component" value="Unassembled WGS sequence"/>
</dbReference>
<gene>
    <name evidence="2" type="ORF">ACH429_10900</name>
</gene>
<sequence>MPLVDAGESESGPVTPKVAPGFEAGRIEHEGGCARGPVSRGHSVMETGGRTMFNRAAVTLFAVALVVCSCSSSKAGREVSKKQARETLEKIVKAAQESPPSLCSELSFNQDACREELRVSRAGCLSADP</sequence>
<proteinExistence type="predicted"/>
<name>A0ABW7USB4_9ACTN</name>